<dbReference type="InterPro" id="IPR000866">
    <property type="entry name" value="AhpC/TSA"/>
</dbReference>
<evidence type="ECO:0000313" key="15">
    <source>
        <dbReference type="EMBL" id="CCW34836.1"/>
    </source>
</evidence>
<comment type="function">
    <text evidence="1">Thiol-specific peroxidase that catalyzes the reduction of hydrogen peroxide and organic hydroperoxides to water and alcohols, respectively. Plays a role in cell protection against oxidative stress by detoxifying peroxides and as sensor of hydrogen peroxide-mediated signaling events.</text>
</comment>
<feature type="domain" description="Thioredoxin" evidence="14">
    <location>
        <begin position="2"/>
        <end position="151"/>
    </location>
</feature>
<keyword evidence="8" id="KW-0676">Redox-active center</keyword>
<keyword evidence="16" id="KW-1185">Reference proteome</keyword>
<evidence type="ECO:0000256" key="2">
    <source>
        <dbReference type="ARBA" id="ARBA00011245"/>
    </source>
</evidence>
<dbReference type="EC" id="1.11.1.24" evidence="3"/>
<evidence type="ECO:0000256" key="4">
    <source>
        <dbReference type="ARBA" id="ARBA00022559"/>
    </source>
</evidence>
<dbReference type="FunFam" id="3.40.30.10:FF:000007">
    <property type="entry name" value="Thioredoxin-dependent thiol peroxidase"/>
    <property type="match status" value="1"/>
</dbReference>
<dbReference type="PANTHER" id="PTHR42801:SF4">
    <property type="entry name" value="AHPC_TSA FAMILY PROTEIN"/>
    <property type="match status" value="1"/>
</dbReference>
<dbReference type="EMBL" id="HF951689">
    <property type="protein sequence ID" value="CCW34836.1"/>
    <property type="molecule type" value="Genomic_DNA"/>
</dbReference>
<evidence type="ECO:0000313" key="16">
    <source>
        <dbReference type="Proteomes" id="UP000014227"/>
    </source>
</evidence>
<evidence type="ECO:0000256" key="12">
    <source>
        <dbReference type="ARBA" id="ARBA00049091"/>
    </source>
</evidence>
<comment type="similarity">
    <text evidence="10">Belongs to the peroxiredoxin family. BCP/PrxQ subfamily.</text>
</comment>
<dbReference type="KEGG" id="ccz:CCALI_01014"/>
<dbReference type="Gene3D" id="3.40.30.10">
    <property type="entry name" value="Glutaredoxin"/>
    <property type="match status" value="1"/>
</dbReference>
<dbReference type="PANTHER" id="PTHR42801">
    <property type="entry name" value="THIOREDOXIN-DEPENDENT PEROXIDE REDUCTASE"/>
    <property type="match status" value="1"/>
</dbReference>
<accession>S0EWX8</accession>
<keyword evidence="4 15" id="KW-0575">Peroxidase</keyword>
<dbReference type="GO" id="GO:0034599">
    <property type="term" value="P:cellular response to oxidative stress"/>
    <property type="evidence" value="ECO:0007669"/>
    <property type="project" value="TreeGrafter"/>
</dbReference>
<proteinExistence type="inferred from homology"/>
<keyword evidence="6 15" id="KW-0560">Oxidoreductase</keyword>
<dbReference type="HOGENOM" id="CLU_042529_14_1_0"/>
<evidence type="ECO:0000256" key="10">
    <source>
        <dbReference type="ARBA" id="ARBA00038489"/>
    </source>
</evidence>
<comment type="catalytic activity">
    <reaction evidence="12">
        <text>a hydroperoxide + [thioredoxin]-dithiol = an alcohol + [thioredoxin]-disulfide + H2O</text>
        <dbReference type="Rhea" id="RHEA:62620"/>
        <dbReference type="Rhea" id="RHEA-COMP:10698"/>
        <dbReference type="Rhea" id="RHEA-COMP:10700"/>
        <dbReference type="ChEBI" id="CHEBI:15377"/>
        <dbReference type="ChEBI" id="CHEBI:29950"/>
        <dbReference type="ChEBI" id="CHEBI:30879"/>
        <dbReference type="ChEBI" id="CHEBI:35924"/>
        <dbReference type="ChEBI" id="CHEBI:50058"/>
        <dbReference type="EC" id="1.11.1.24"/>
    </reaction>
</comment>
<dbReference type="PIRSF" id="PIRSF000239">
    <property type="entry name" value="AHPC"/>
    <property type="match status" value="1"/>
</dbReference>
<keyword evidence="7" id="KW-1015">Disulfide bond</keyword>
<keyword evidence="5" id="KW-0049">Antioxidant</keyword>
<dbReference type="InParanoid" id="S0EWX8"/>
<dbReference type="Proteomes" id="UP000014227">
    <property type="component" value="Chromosome I"/>
</dbReference>
<organism evidence="15 16">
    <name type="scientific">Chthonomonas calidirosea (strain DSM 23976 / ICMP 18418 / T49)</name>
    <dbReference type="NCBI Taxonomy" id="1303518"/>
    <lineage>
        <taxon>Bacteria</taxon>
        <taxon>Bacillati</taxon>
        <taxon>Armatimonadota</taxon>
        <taxon>Chthonomonadia</taxon>
        <taxon>Chthonomonadales</taxon>
        <taxon>Chthonomonadaceae</taxon>
        <taxon>Chthonomonas</taxon>
    </lineage>
</organism>
<dbReference type="GO" id="GO:0045454">
    <property type="term" value="P:cell redox homeostasis"/>
    <property type="evidence" value="ECO:0007669"/>
    <property type="project" value="TreeGrafter"/>
</dbReference>
<sequence length="151" mass="16972">MLKEGDLAPDFTLPDQEGHPVTLSDLRGRTVVLFFYPRADTPGCTAEACGFRDMAQRFRERGIELLGISPDAPKAQAKFAEKYQLPMRLLADTEHKVAELYGVWVEKKRYGRTYMGVERKTFVIGPDGRLTKIFQKVKPEGHAAEVLSALT</sequence>
<dbReference type="OrthoDB" id="9812811at2"/>
<feature type="active site" description="Cysteine sulfenic acid (-SOH) intermediate; for peroxidase activity" evidence="13">
    <location>
        <position position="44"/>
    </location>
</feature>
<evidence type="ECO:0000256" key="6">
    <source>
        <dbReference type="ARBA" id="ARBA00023002"/>
    </source>
</evidence>
<dbReference type="GO" id="GO:0008379">
    <property type="term" value="F:thioredoxin peroxidase activity"/>
    <property type="evidence" value="ECO:0007669"/>
    <property type="project" value="TreeGrafter"/>
</dbReference>
<dbReference type="GO" id="GO:0005737">
    <property type="term" value="C:cytoplasm"/>
    <property type="evidence" value="ECO:0007669"/>
    <property type="project" value="TreeGrafter"/>
</dbReference>
<dbReference type="AlphaFoldDB" id="S0EWX8"/>
<dbReference type="FunCoup" id="S0EWX8">
    <property type="interactions" value="414"/>
</dbReference>
<dbReference type="CDD" id="cd03017">
    <property type="entry name" value="PRX_BCP"/>
    <property type="match status" value="1"/>
</dbReference>
<evidence type="ECO:0000256" key="7">
    <source>
        <dbReference type="ARBA" id="ARBA00023157"/>
    </source>
</evidence>
<evidence type="ECO:0000256" key="3">
    <source>
        <dbReference type="ARBA" id="ARBA00013017"/>
    </source>
</evidence>
<dbReference type="PROSITE" id="PS51352">
    <property type="entry name" value="THIOREDOXIN_2"/>
    <property type="match status" value="1"/>
</dbReference>
<name>S0EWX8_CHTCT</name>
<dbReference type="InterPro" id="IPR036249">
    <property type="entry name" value="Thioredoxin-like_sf"/>
</dbReference>
<dbReference type="InterPro" id="IPR050924">
    <property type="entry name" value="Peroxiredoxin_BCP/PrxQ"/>
</dbReference>
<dbReference type="eggNOG" id="COG1225">
    <property type="taxonomic scope" value="Bacteria"/>
</dbReference>
<evidence type="ECO:0000256" key="5">
    <source>
        <dbReference type="ARBA" id="ARBA00022862"/>
    </source>
</evidence>
<dbReference type="STRING" id="454171.CP488_00142"/>
<evidence type="ECO:0000256" key="11">
    <source>
        <dbReference type="ARBA" id="ARBA00041373"/>
    </source>
</evidence>
<dbReference type="InterPro" id="IPR024706">
    <property type="entry name" value="Peroxiredoxin_AhpC-typ"/>
</dbReference>
<comment type="subunit">
    <text evidence="2">Monomer.</text>
</comment>
<reference evidence="16" key="1">
    <citation type="submission" date="2013-03" db="EMBL/GenBank/DDBJ databases">
        <title>Genome sequence of Chthonomonas calidirosea, the first sequenced genome from the Armatimonadetes phylum (formally candidate division OP10).</title>
        <authorList>
            <person name="Lee K.C.Y."/>
            <person name="Morgan X.C."/>
            <person name="Dunfield P.F."/>
            <person name="Tamas I."/>
            <person name="Houghton K.M."/>
            <person name="Vyssotski M."/>
            <person name="Ryan J.L.J."/>
            <person name="Lagutin K."/>
            <person name="McDonald I.R."/>
            <person name="Stott M.B."/>
        </authorList>
    </citation>
    <scope>NUCLEOTIDE SEQUENCE [LARGE SCALE GENOMIC DNA]</scope>
    <source>
        <strain evidence="16">DSM 23976 / ICMP 18418 / T49</strain>
    </source>
</reference>
<dbReference type="Pfam" id="PF00578">
    <property type="entry name" value="AhpC-TSA"/>
    <property type="match status" value="1"/>
</dbReference>
<protein>
    <recommendedName>
        <fullName evidence="3">thioredoxin-dependent peroxiredoxin</fullName>
        <ecNumber evidence="3">1.11.1.24</ecNumber>
    </recommendedName>
    <alternativeName>
        <fullName evidence="11">Bacterioferritin comigratory protein</fullName>
    </alternativeName>
    <alternativeName>
        <fullName evidence="9">Thioredoxin peroxidase</fullName>
    </alternativeName>
</protein>
<dbReference type="SUPFAM" id="SSF52833">
    <property type="entry name" value="Thioredoxin-like"/>
    <property type="match status" value="1"/>
</dbReference>
<gene>
    <name evidence="15" type="ORF">CCALI_01014</name>
</gene>
<evidence type="ECO:0000256" key="9">
    <source>
        <dbReference type="ARBA" id="ARBA00032824"/>
    </source>
</evidence>
<dbReference type="NCBIfam" id="NF006960">
    <property type="entry name" value="PRK09437.1"/>
    <property type="match status" value="1"/>
</dbReference>
<evidence type="ECO:0000256" key="13">
    <source>
        <dbReference type="PIRSR" id="PIRSR000239-1"/>
    </source>
</evidence>
<dbReference type="PATRIC" id="fig|1303518.3.peg.1027"/>
<dbReference type="InterPro" id="IPR013766">
    <property type="entry name" value="Thioredoxin_domain"/>
</dbReference>
<evidence type="ECO:0000256" key="8">
    <source>
        <dbReference type="ARBA" id="ARBA00023284"/>
    </source>
</evidence>
<dbReference type="RefSeq" id="WP_016482386.1">
    <property type="nucleotide sequence ID" value="NC_021487.1"/>
</dbReference>
<evidence type="ECO:0000259" key="14">
    <source>
        <dbReference type="PROSITE" id="PS51352"/>
    </source>
</evidence>
<evidence type="ECO:0000256" key="1">
    <source>
        <dbReference type="ARBA" id="ARBA00003330"/>
    </source>
</evidence>